<proteinExistence type="predicted"/>
<protein>
    <submittedName>
        <fullName evidence="1">Uncharacterized protein</fullName>
    </submittedName>
</protein>
<dbReference type="EMBL" id="CGCB01000005">
    <property type="protein sequence ID" value="CFQ94030.1"/>
    <property type="molecule type" value="Genomic_DNA"/>
</dbReference>
<evidence type="ECO:0000313" key="1">
    <source>
        <dbReference type="EMBL" id="CFQ94030.1"/>
    </source>
</evidence>
<comment type="caution">
    <text evidence="1">The sequence shown here is derived from an EMBL/GenBank/DDBJ whole genome shotgun (WGS) entry which is preliminary data.</text>
</comment>
<evidence type="ECO:0000313" key="2">
    <source>
        <dbReference type="Proteomes" id="UP000046784"/>
    </source>
</evidence>
<dbReference type="Proteomes" id="UP000046784">
    <property type="component" value="Unassembled WGS sequence"/>
</dbReference>
<name>A0AAI9EM68_YERFR</name>
<sequence>MGRNIGCLRQYLSKANATFYKINLINELMKNGKLNVEQMV</sequence>
<dbReference type="AlphaFoldDB" id="A0AAI9EM68"/>
<reference evidence="1 2" key="1">
    <citation type="submission" date="2015-03" db="EMBL/GenBank/DDBJ databases">
        <authorList>
            <consortium name="Pathogen Informatics"/>
            <person name="Murphy D."/>
        </authorList>
    </citation>
    <scope>NUCLEOTIDE SEQUENCE [LARGE SCALE GENOMIC DNA]</scope>
    <source>
        <strain evidence="1 2">3400/83</strain>
    </source>
</reference>
<organism evidence="1 2">
    <name type="scientific">Yersinia frederiksenii</name>
    <dbReference type="NCBI Taxonomy" id="29484"/>
    <lineage>
        <taxon>Bacteria</taxon>
        <taxon>Pseudomonadati</taxon>
        <taxon>Pseudomonadota</taxon>
        <taxon>Gammaproteobacteria</taxon>
        <taxon>Enterobacterales</taxon>
        <taxon>Yersiniaceae</taxon>
        <taxon>Yersinia</taxon>
    </lineage>
</organism>
<accession>A0AAI9EM68</accession>
<gene>
    <name evidence="1" type="ORF">ERS008524_01217</name>
</gene>